<dbReference type="Proteomes" id="UP001233836">
    <property type="component" value="Unassembled WGS sequence"/>
</dbReference>
<proteinExistence type="predicted"/>
<protein>
    <submittedName>
        <fullName evidence="1">Uncharacterized protein</fullName>
    </submittedName>
</protein>
<evidence type="ECO:0000313" key="2">
    <source>
        <dbReference type="Proteomes" id="UP001233836"/>
    </source>
</evidence>
<organism evidence="1 2">
    <name type="scientific">Paenibacillus tundrae</name>
    <dbReference type="NCBI Taxonomy" id="528187"/>
    <lineage>
        <taxon>Bacteria</taxon>
        <taxon>Bacillati</taxon>
        <taxon>Bacillota</taxon>
        <taxon>Bacilli</taxon>
        <taxon>Bacillales</taxon>
        <taxon>Paenibacillaceae</taxon>
        <taxon>Paenibacillus</taxon>
    </lineage>
</organism>
<gene>
    <name evidence="1" type="ORF">J2T19_004843</name>
</gene>
<accession>A0ABT9WJ83</accession>
<dbReference type="EMBL" id="JAUSTI010000019">
    <property type="protein sequence ID" value="MDQ0173350.1"/>
    <property type="molecule type" value="Genomic_DNA"/>
</dbReference>
<name>A0ABT9WJ83_9BACL</name>
<comment type="caution">
    <text evidence="1">The sequence shown here is derived from an EMBL/GenBank/DDBJ whole genome shotgun (WGS) entry which is preliminary data.</text>
</comment>
<sequence>MIYKKTLQTGVEKGIPLYKSKIQTQRALKKFYL</sequence>
<reference evidence="1 2" key="1">
    <citation type="submission" date="2023-07" db="EMBL/GenBank/DDBJ databases">
        <title>Sorghum-associated microbial communities from plants grown in Nebraska, USA.</title>
        <authorList>
            <person name="Schachtman D."/>
        </authorList>
    </citation>
    <scope>NUCLEOTIDE SEQUENCE [LARGE SCALE GENOMIC DNA]</scope>
    <source>
        <strain evidence="1 2">DS1314</strain>
    </source>
</reference>
<keyword evidence="2" id="KW-1185">Reference proteome</keyword>
<evidence type="ECO:0000313" key="1">
    <source>
        <dbReference type="EMBL" id="MDQ0173350.1"/>
    </source>
</evidence>